<dbReference type="Proteomes" id="UP000324641">
    <property type="component" value="Segment"/>
</dbReference>
<protein>
    <submittedName>
        <fullName evidence="1">Nonstructural protein</fullName>
    </submittedName>
</protein>
<dbReference type="InterPro" id="IPR046781">
    <property type="entry name" value="Phage_ORF5"/>
</dbReference>
<dbReference type="Pfam" id="PF20577">
    <property type="entry name" value="Phage_ORF5"/>
    <property type="match status" value="1"/>
</dbReference>
<reference evidence="1" key="1">
    <citation type="submission" date="2018-12" db="EMBL/GenBank/DDBJ databases">
        <title>Singled stranded DNA viruses identified in blackflies (Austrosimulium ungulatum) sampled in New Zealand.</title>
        <authorList>
            <person name="Kraberger S."/>
            <person name="Fontenele R.S."/>
            <person name="Schmidlin K."/>
            <person name="Walters M."/>
            <person name="Varsani A."/>
        </authorList>
    </citation>
    <scope>NUCLEOTIDE SEQUENCE [LARGE SCALE GENOMIC DNA]</scope>
    <source>
        <strain evidence="1">089</strain>
    </source>
</reference>
<evidence type="ECO:0000313" key="1">
    <source>
        <dbReference type="EMBL" id="QCQ84811.1"/>
    </source>
</evidence>
<accession>A0A4P8PK14</accession>
<sequence length="92" mass="10519">MRIQTYAVFDKAVSAFLQPFYARTRGEALRSFVQACNEEGSQFNRHAADYVMFFVGEFDDQSGMYHPQEPERVIGALECREADIFPAAKQTN</sequence>
<dbReference type="EMBL" id="MK249171">
    <property type="protein sequence ID" value="QCQ84811.1"/>
    <property type="molecule type" value="Genomic_DNA"/>
</dbReference>
<proteinExistence type="predicted"/>
<name>A0A4P8PK14_9VIRU</name>
<organism evidence="1">
    <name type="scientific">Blackfly microvirus SF02</name>
    <dbReference type="NCBI Taxonomy" id="2576452"/>
    <lineage>
        <taxon>Viruses</taxon>
        <taxon>Monodnaviria</taxon>
        <taxon>Sangervirae</taxon>
        <taxon>Phixviricota</taxon>
        <taxon>Malgrandaviricetes</taxon>
        <taxon>Petitvirales</taxon>
        <taxon>Microviridae</taxon>
        <taxon>Microvirus</taxon>
    </lineage>
</organism>